<protein>
    <submittedName>
        <fullName evidence="1">Major capsid protein</fullName>
    </submittedName>
</protein>
<dbReference type="EMBL" id="KT266805">
    <property type="protein sequence ID" value="AKQ75857.1"/>
    <property type="molecule type" value="Genomic_DNA"/>
</dbReference>
<sequence>MGRVLTNNITIQAAREESLGVLPGSPDWKLLEPNSVGSFGADITTVKRQPISKDKQNRKGTVTDLDSSVEWEADLTMDVFSEFIEGFCFVTAVNSDLLFEKVDVGGTGFTIPSATAAQAAKLQFTSGGPISLLYSRGYAIPANNGLKPLTVDVASTDTVMQFSGASAETAPAKAIVEVAGIRAESGDLALTVSSGVGTLTSGNNGAVNNIDFTTLGLTVGQFIHIGGLTASEQFSAGAGYGRITSIAAGTVLLDKLDAALATDPGTGEQIDLLYGRFIRNVSVDDSDYLEISYQFEGSYPNLGAGGVTEYEYSLGNYCNQVTFNLPLTDKATCSFGFIGTDTEVPTTTRKSGAATAREVARDDALNTSADVARLRITQVDETGLTTDFKSFSLTLLNNVAGEKVIAQLGAKYMNTGNFEVTADGQILFTNGDVVSAIRNNTTVTMDFILAGDNDGAIAVDIPSLTLGGGGKDFPVNESVLLNTTGTAFKDGTLDTSIGVSLFAIVP</sequence>
<keyword evidence="2" id="KW-1185">Reference proteome</keyword>
<evidence type="ECO:0000313" key="2">
    <source>
        <dbReference type="Proteomes" id="UP000223793"/>
    </source>
</evidence>
<reference evidence="2" key="1">
    <citation type="submission" date="2015-07" db="EMBL/GenBank/DDBJ databases">
        <title>Complete genome sequence of Roseophage RDJL phage 2, a siphovirus infects Roseobacter denitrificans OCh114.</title>
        <authorList>
            <person name="Liang Y."/>
            <person name="Zhang Y."/>
            <person name="Zhou C."/>
            <person name="Chen Z."/>
            <person name="Yang S."/>
        </authorList>
    </citation>
    <scope>NUCLEOTIDE SEQUENCE [LARGE SCALE GENOMIC DNA]</scope>
</reference>
<name>A0A0K0PVJ9_9CAUD</name>
<dbReference type="OrthoDB" id="1712at10239"/>
<proteinExistence type="predicted"/>
<organism evidence="1 2">
    <name type="scientific">Roseobacter phage RDJL Phi 2</name>
    <dbReference type="NCBI Taxonomy" id="1682380"/>
    <lineage>
        <taxon>Viruses</taxon>
        <taxon>Duplodnaviria</taxon>
        <taxon>Heunggongvirae</taxon>
        <taxon>Uroviricota</taxon>
        <taxon>Caudoviricetes</taxon>
        <taxon>Xiamenvirus</taxon>
        <taxon>Xiamenvirus RDJL2</taxon>
    </lineage>
</organism>
<dbReference type="Proteomes" id="UP000223793">
    <property type="component" value="Segment"/>
</dbReference>
<accession>A0A0K0PVJ9</accession>
<dbReference type="Pfam" id="PF18906">
    <property type="entry name" value="Phage_tube_2"/>
    <property type="match status" value="1"/>
</dbReference>
<dbReference type="InterPro" id="IPR044000">
    <property type="entry name" value="Phage_tube_2"/>
</dbReference>
<gene>
    <name evidence="1" type="ORF">RDJLphi2_gp67</name>
</gene>
<evidence type="ECO:0000313" key="1">
    <source>
        <dbReference type="EMBL" id="AKQ75857.1"/>
    </source>
</evidence>